<evidence type="ECO:0000256" key="5">
    <source>
        <dbReference type="ARBA" id="ARBA00022787"/>
    </source>
</evidence>
<comment type="subcellular location">
    <subcellularLocation>
        <location evidence="1">Mitochondrion outer membrane</location>
        <topology evidence="1">Single-pass membrane protein</topology>
    </subcellularLocation>
</comment>
<keyword evidence="7 12" id="KW-1133">Transmembrane helix</keyword>
<evidence type="ECO:0000256" key="2">
    <source>
        <dbReference type="ARBA" id="ARBA00009874"/>
    </source>
</evidence>
<protein>
    <recommendedName>
        <fullName evidence="15">Mitochondrial import receptor subunit TOM22</fullName>
    </recommendedName>
</protein>
<keyword evidence="10 12" id="KW-0472">Membrane</keyword>
<evidence type="ECO:0000256" key="10">
    <source>
        <dbReference type="ARBA" id="ARBA00023136"/>
    </source>
</evidence>
<dbReference type="GO" id="GO:0006886">
    <property type="term" value="P:intracellular protein transport"/>
    <property type="evidence" value="ECO:0007669"/>
    <property type="project" value="InterPro"/>
</dbReference>
<comment type="caution">
    <text evidence="13">The sequence shown here is derived from an EMBL/GenBank/DDBJ whole genome shotgun (WGS) entry which is preliminary data.</text>
</comment>
<evidence type="ECO:0008006" key="15">
    <source>
        <dbReference type="Google" id="ProtNLM"/>
    </source>
</evidence>
<accession>A0AAD9LFC7</accession>
<feature type="transmembrane region" description="Helical" evidence="12">
    <location>
        <begin position="34"/>
        <end position="58"/>
    </location>
</feature>
<keyword evidence="8" id="KW-0811">Translocation</keyword>
<name>A0AAD9LFC7_BABDI</name>
<proteinExistence type="inferred from homology"/>
<evidence type="ECO:0000256" key="7">
    <source>
        <dbReference type="ARBA" id="ARBA00022989"/>
    </source>
</evidence>
<keyword evidence="5" id="KW-1000">Mitochondrion outer membrane</keyword>
<evidence type="ECO:0000256" key="4">
    <source>
        <dbReference type="ARBA" id="ARBA00022692"/>
    </source>
</evidence>
<gene>
    <name evidence="13" type="ORF">X943_003200</name>
</gene>
<keyword evidence="6" id="KW-0653">Protein transport</keyword>
<evidence type="ECO:0000313" key="14">
    <source>
        <dbReference type="Proteomes" id="UP001195914"/>
    </source>
</evidence>
<sequence length="86" mass="9954">MVFKSVENKPSFLVKVRRRLETAKRSLVRFTRRTISFIGWTLWIAGTSAVTLLGPVVFHYDKECQLLEMQQQLMQAQQNAMGPILN</sequence>
<dbReference type="Proteomes" id="UP001195914">
    <property type="component" value="Unassembled WGS sequence"/>
</dbReference>
<keyword evidence="4 12" id="KW-0812">Transmembrane</keyword>
<dbReference type="InterPro" id="IPR005683">
    <property type="entry name" value="Tom22"/>
</dbReference>
<reference evidence="13" key="1">
    <citation type="journal article" date="2014" name="Nucleic Acids Res.">
        <title>The evolutionary dynamics of variant antigen genes in Babesia reveal a history of genomic innovation underlying host-parasite interaction.</title>
        <authorList>
            <person name="Jackson A.P."/>
            <person name="Otto T.D."/>
            <person name="Darby A."/>
            <person name="Ramaprasad A."/>
            <person name="Xia D."/>
            <person name="Echaide I.E."/>
            <person name="Farber M."/>
            <person name="Gahlot S."/>
            <person name="Gamble J."/>
            <person name="Gupta D."/>
            <person name="Gupta Y."/>
            <person name="Jackson L."/>
            <person name="Malandrin L."/>
            <person name="Malas T.B."/>
            <person name="Moussa E."/>
            <person name="Nair M."/>
            <person name="Reid A.J."/>
            <person name="Sanders M."/>
            <person name="Sharma J."/>
            <person name="Tracey A."/>
            <person name="Quail M.A."/>
            <person name="Weir W."/>
            <person name="Wastling J.M."/>
            <person name="Hall N."/>
            <person name="Willadsen P."/>
            <person name="Lingelbach K."/>
            <person name="Shiels B."/>
            <person name="Tait A."/>
            <person name="Berriman M."/>
            <person name="Allred D.R."/>
            <person name="Pain A."/>
        </authorList>
    </citation>
    <scope>NUCLEOTIDE SEQUENCE</scope>
    <source>
        <strain evidence="13">1802A</strain>
    </source>
</reference>
<evidence type="ECO:0000313" key="13">
    <source>
        <dbReference type="EMBL" id="KAK1933339.1"/>
    </source>
</evidence>
<comment type="similarity">
    <text evidence="2">Belongs to the Tom22 family.</text>
</comment>
<keyword evidence="3" id="KW-0813">Transport</keyword>
<dbReference type="GO" id="GO:0005741">
    <property type="term" value="C:mitochondrial outer membrane"/>
    <property type="evidence" value="ECO:0007669"/>
    <property type="project" value="UniProtKB-SubCell"/>
</dbReference>
<dbReference type="Pfam" id="PF04281">
    <property type="entry name" value="Tom22"/>
    <property type="match status" value="1"/>
</dbReference>
<evidence type="ECO:0000256" key="1">
    <source>
        <dbReference type="ARBA" id="ARBA00004572"/>
    </source>
</evidence>
<evidence type="ECO:0000256" key="3">
    <source>
        <dbReference type="ARBA" id="ARBA00022448"/>
    </source>
</evidence>
<evidence type="ECO:0000256" key="6">
    <source>
        <dbReference type="ARBA" id="ARBA00022927"/>
    </source>
</evidence>
<dbReference type="EMBL" id="JAHBMH010000073">
    <property type="protein sequence ID" value="KAK1933339.1"/>
    <property type="molecule type" value="Genomic_DNA"/>
</dbReference>
<keyword evidence="9" id="KW-0496">Mitochondrion</keyword>
<keyword evidence="11" id="KW-0675">Receptor</keyword>
<dbReference type="AlphaFoldDB" id="A0AAD9LFC7"/>
<evidence type="ECO:0000256" key="12">
    <source>
        <dbReference type="SAM" id="Phobius"/>
    </source>
</evidence>
<keyword evidence="14" id="KW-1185">Reference proteome</keyword>
<reference evidence="13" key="2">
    <citation type="submission" date="2021-05" db="EMBL/GenBank/DDBJ databases">
        <authorList>
            <person name="Pain A."/>
        </authorList>
    </citation>
    <scope>NUCLEOTIDE SEQUENCE</scope>
    <source>
        <strain evidence="13">1802A</strain>
    </source>
</reference>
<organism evidence="13 14">
    <name type="scientific">Babesia divergens</name>
    <dbReference type="NCBI Taxonomy" id="32595"/>
    <lineage>
        <taxon>Eukaryota</taxon>
        <taxon>Sar</taxon>
        <taxon>Alveolata</taxon>
        <taxon>Apicomplexa</taxon>
        <taxon>Aconoidasida</taxon>
        <taxon>Piroplasmida</taxon>
        <taxon>Babesiidae</taxon>
        <taxon>Babesia</taxon>
    </lineage>
</organism>
<evidence type="ECO:0000256" key="9">
    <source>
        <dbReference type="ARBA" id="ARBA00023128"/>
    </source>
</evidence>
<evidence type="ECO:0000256" key="8">
    <source>
        <dbReference type="ARBA" id="ARBA00023010"/>
    </source>
</evidence>
<evidence type="ECO:0000256" key="11">
    <source>
        <dbReference type="ARBA" id="ARBA00023170"/>
    </source>
</evidence>
<dbReference type="CDD" id="cd22884">
    <property type="entry name" value="TOM22"/>
    <property type="match status" value="1"/>
</dbReference>